<feature type="domain" description="Histidine kinase" evidence="17">
    <location>
        <begin position="310"/>
        <end position="396"/>
    </location>
</feature>
<keyword evidence="16" id="KW-1133">Transmembrane helix</keyword>
<dbReference type="PIRSF" id="PIRSF037434">
    <property type="entry name" value="STHK_ChrS"/>
    <property type="match status" value="1"/>
</dbReference>
<dbReference type="PRINTS" id="PR00344">
    <property type="entry name" value="BCTRLSENSOR"/>
</dbReference>
<evidence type="ECO:0000256" key="2">
    <source>
        <dbReference type="ARBA" id="ARBA00001966"/>
    </source>
</evidence>
<feature type="transmembrane region" description="Helical" evidence="16">
    <location>
        <begin position="100"/>
        <end position="121"/>
    </location>
</feature>
<dbReference type="SMART" id="SM00387">
    <property type="entry name" value="HATPase_c"/>
    <property type="match status" value="1"/>
</dbReference>
<feature type="transmembrane region" description="Helical" evidence="16">
    <location>
        <begin position="141"/>
        <end position="160"/>
    </location>
</feature>
<feature type="transmembrane region" description="Helical" evidence="16">
    <location>
        <begin position="18"/>
        <end position="37"/>
    </location>
</feature>
<evidence type="ECO:0000256" key="14">
    <source>
        <dbReference type="ARBA" id="ARBA00024827"/>
    </source>
</evidence>
<evidence type="ECO:0000256" key="10">
    <source>
        <dbReference type="ARBA" id="ARBA00022777"/>
    </source>
</evidence>
<dbReference type="GO" id="GO:0051539">
    <property type="term" value="F:4 iron, 4 sulfur cluster binding"/>
    <property type="evidence" value="ECO:0007669"/>
    <property type="project" value="UniProtKB-KW"/>
</dbReference>
<dbReference type="GO" id="GO:0046872">
    <property type="term" value="F:metal ion binding"/>
    <property type="evidence" value="ECO:0007669"/>
    <property type="project" value="UniProtKB-KW"/>
</dbReference>
<organism evidence="18 19">
    <name type="scientific">Saccharothrix espanaensis (strain ATCC 51144 / DSM 44229 / JCM 9112 / NBRC 15066 / NRRL 15764)</name>
    <dbReference type="NCBI Taxonomy" id="1179773"/>
    <lineage>
        <taxon>Bacteria</taxon>
        <taxon>Bacillati</taxon>
        <taxon>Actinomycetota</taxon>
        <taxon>Actinomycetes</taxon>
        <taxon>Pseudonocardiales</taxon>
        <taxon>Pseudonocardiaceae</taxon>
        <taxon>Saccharothrix</taxon>
    </lineage>
</organism>
<dbReference type="InterPro" id="IPR050482">
    <property type="entry name" value="Sensor_HK_TwoCompSys"/>
</dbReference>
<dbReference type="InterPro" id="IPR017205">
    <property type="entry name" value="Sig_transdc_His_kinase_ChrS"/>
</dbReference>
<comment type="subcellular location">
    <subcellularLocation>
        <location evidence="3">Cytoplasm</location>
    </subcellularLocation>
</comment>
<dbReference type="EC" id="2.7.13.3" evidence="4"/>
<sequence length="399" mass="43628">MTTEEQLGLRHERRWNHAWALAPFGLLLLTCAVSMVFDPAPVEHRLVTSGIAVGLAVWHWWFVVAHPQWCGRNAWAMALYYVGLLAFTVVLVLRNDAFLLFVPACYVLAFVTLPGWAAYLGVVAANLPWLVLPGTDVRTTLLNLAVVTPLAALIGGMIRAMEREAIRRRETNSELVAMAAENARLHAMLVEQARETGIAEERARMAREIHDTVAQGLTGIVTQLEAVEEPAPLAGPVRDRLDTARRLARTSLVEVRRSIEALRPGPLQDARLGDAVRQTVTTWREQYGVEATFTVTGTPLPVHSEVEVTVLRAAQEALSNVGRHAEARRVDVTLSYMEDVIVLDVRDDGAGFDPSTSDGFGLTALRQRVRALAGSVDFESAPGAGTAISVSVPVIEVER</sequence>
<dbReference type="Pfam" id="PF07730">
    <property type="entry name" value="HisKA_3"/>
    <property type="match status" value="1"/>
</dbReference>
<protein>
    <recommendedName>
        <fullName evidence="5">Oxygen sensor histidine kinase NreB</fullName>
        <ecNumber evidence="4">2.7.13.3</ecNumber>
    </recommendedName>
    <alternativeName>
        <fullName evidence="15">Nitrogen regulation protein B</fullName>
    </alternativeName>
</protein>
<evidence type="ECO:0000259" key="17">
    <source>
        <dbReference type="PROSITE" id="PS50109"/>
    </source>
</evidence>
<evidence type="ECO:0000313" key="19">
    <source>
        <dbReference type="Proteomes" id="UP000006281"/>
    </source>
</evidence>
<dbReference type="EMBL" id="HE804045">
    <property type="protein sequence ID" value="CCH29652.1"/>
    <property type="molecule type" value="Genomic_DNA"/>
</dbReference>
<dbReference type="PANTHER" id="PTHR24421">
    <property type="entry name" value="NITRATE/NITRITE SENSOR PROTEIN NARX-RELATED"/>
    <property type="match status" value="1"/>
</dbReference>
<evidence type="ECO:0000256" key="16">
    <source>
        <dbReference type="SAM" id="Phobius"/>
    </source>
</evidence>
<proteinExistence type="predicted"/>
<dbReference type="Gene3D" id="3.30.565.10">
    <property type="entry name" value="Histidine kinase-like ATPase, C-terminal domain"/>
    <property type="match status" value="1"/>
</dbReference>
<feature type="transmembrane region" description="Helical" evidence="16">
    <location>
        <begin position="74"/>
        <end position="93"/>
    </location>
</feature>
<dbReference type="HOGENOM" id="CLU_000445_20_15_11"/>
<dbReference type="InterPro" id="IPR036890">
    <property type="entry name" value="HATPase_C_sf"/>
</dbReference>
<comment type="function">
    <text evidence="14">Member of the two-component regulatory system NreB/NreC involved in the control of dissimilatory nitrate/nitrite reduction in response to oxygen. NreB functions as a direct oxygen sensor histidine kinase which is autophosphorylated, in the absence of oxygen, probably at the conserved histidine residue, and transfers its phosphate group probably to a conserved aspartate residue of NreC. NreB/NreC activates the expression of the nitrate (narGHJI) and nitrite (nir) reductase operons, as well as the putative nitrate transporter gene narT.</text>
</comment>
<evidence type="ECO:0000256" key="11">
    <source>
        <dbReference type="ARBA" id="ARBA00023004"/>
    </source>
</evidence>
<dbReference type="InterPro" id="IPR005467">
    <property type="entry name" value="His_kinase_dom"/>
</dbReference>
<dbReference type="SUPFAM" id="SSF55874">
    <property type="entry name" value="ATPase domain of HSP90 chaperone/DNA topoisomerase II/histidine kinase"/>
    <property type="match status" value="1"/>
</dbReference>
<dbReference type="KEGG" id="sesp:BN6_23340"/>
<dbReference type="AlphaFoldDB" id="K0JW31"/>
<dbReference type="InterPro" id="IPR004358">
    <property type="entry name" value="Sig_transdc_His_kin-like_C"/>
</dbReference>
<keyword evidence="9" id="KW-0479">Metal-binding</keyword>
<gene>
    <name evidence="18" type="ordered locus">BN6_23340</name>
</gene>
<keyword evidence="16" id="KW-0812">Transmembrane</keyword>
<dbReference type="OrthoDB" id="144293at2"/>
<dbReference type="Pfam" id="PF02518">
    <property type="entry name" value="HATPase_c"/>
    <property type="match status" value="1"/>
</dbReference>
<evidence type="ECO:0000313" key="18">
    <source>
        <dbReference type="EMBL" id="CCH29652.1"/>
    </source>
</evidence>
<dbReference type="RefSeq" id="WP_015099764.1">
    <property type="nucleotide sequence ID" value="NC_019673.1"/>
</dbReference>
<evidence type="ECO:0000256" key="6">
    <source>
        <dbReference type="ARBA" id="ARBA00022485"/>
    </source>
</evidence>
<dbReference type="PATRIC" id="fig|1179773.3.peg.2331"/>
<keyword evidence="10 18" id="KW-0418">Kinase</keyword>
<evidence type="ECO:0000256" key="13">
    <source>
        <dbReference type="ARBA" id="ARBA00023014"/>
    </source>
</evidence>
<dbReference type="PROSITE" id="PS50109">
    <property type="entry name" value="HIS_KIN"/>
    <property type="match status" value="1"/>
</dbReference>
<evidence type="ECO:0000256" key="15">
    <source>
        <dbReference type="ARBA" id="ARBA00030800"/>
    </source>
</evidence>
<evidence type="ECO:0000256" key="7">
    <source>
        <dbReference type="ARBA" id="ARBA00022490"/>
    </source>
</evidence>
<dbReference type="STRING" id="1179773.BN6_23340"/>
<dbReference type="InterPro" id="IPR011712">
    <property type="entry name" value="Sig_transdc_His_kin_sub3_dim/P"/>
</dbReference>
<evidence type="ECO:0000256" key="4">
    <source>
        <dbReference type="ARBA" id="ARBA00012438"/>
    </source>
</evidence>
<evidence type="ECO:0000256" key="1">
    <source>
        <dbReference type="ARBA" id="ARBA00000085"/>
    </source>
</evidence>
<name>K0JW31_SACES</name>
<dbReference type="Gene3D" id="1.20.5.1930">
    <property type="match status" value="1"/>
</dbReference>
<evidence type="ECO:0000256" key="3">
    <source>
        <dbReference type="ARBA" id="ARBA00004496"/>
    </source>
</evidence>
<keyword evidence="19" id="KW-1185">Reference proteome</keyword>
<dbReference type="GO" id="GO:0000155">
    <property type="term" value="F:phosphorelay sensor kinase activity"/>
    <property type="evidence" value="ECO:0007669"/>
    <property type="project" value="InterPro"/>
</dbReference>
<keyword evidence="8 18" id="KW-0808">Transferase</keyword>
<dbReference type="GO" id="GO:0046983">
    <property type="term" value="F:protein dimerization activity"/>
    <property type="evidence" value="ECO:0007669"/>
    <property type="project" value="InterPro"/>
</dbReference>
<accession>K0JW31</accession>
<dbReference type="eggNOG" id="COG4585">
    <property type="taxonomic scope" value="Bacteria"/>
</dbReference>
<keyword evidence="16" id="KW-0472">Membrane</keyword>
<keyword evidence="7" id="KW-0963">Cytoplasm</keyword>
<comment type="catalytic activity">
    <reaction evidence="1">
        <text>ATP + protein L-histidine = ADP + protein N-phospho-L-histidine.</text>
        <dbReference type="EC" id="2.7.13.3"/>
    </reaction>
</comment>
<dbReference type="BioCyc" id="SESP1179773:BN6_RS11350-MONOMER"/>
<reference evidence="18 19" key="1">
    <citation type="journal article" date="2012" name="BMC Genomics">
        <title>Complete genome sequence of Saccharothrix espanaensis DSM 44229T and comparison to the other completely sequenced Pseudonocardiaceae.</title>
        <authorList>
            <person name="Strobel T."/>
            <person name="Al-Dilaimi A."/>
            <person name="Blom J."/>
            <person name="Gessner A."/>
            <person name="Kalinowski J."/>
            <person name="Luzhetska M."/>
            <person name="Puhler A."/>
            <person name="Szczepanowski R."/>
            <person name="Bechthold A."/>
            <person name="Ruckert C."/>
        </authorList>
    </citation>
    <scope>NUCLEOTIDE SEQUENCE [LARGE SCALE GENOMIC DNA]</scope>
    <source>
        <strain evidence="19">ATCC 51144 / DSM 44229 / JCM 9112 / NBRC 15066 / NRRL 15764</strain>
    </source>
</reference>
<feature type="transmembrane region" description="Helical" evidence="16">
    <location>
        <begin position="44"/>
        <end position="62"/>
    </location>
</feature>
<dbReference type="CDD" id="cd16917">
    <property type="entry name" value="HATPase_UhpB-NarQ-NarX-like"/>
    <property type="match status" value="1"/>
</dbReference>
<evidence type="ECO:0000256" key="5">
    <source>
        <dbReference type="ARBA" id="ARBA00017322"/>
    </source>
</evidence>
<dbReference type="Proteomes" id="UP000006281">
    <property type="component" value="Chromosome"/>
</dbReference>
<evidence type="ECO:0000256" key="8">
    <source>
        <dbReference type="ARBA" id="ARBA00022679"/>
    </source>
</evidence>
<keyword evidence="6" id="KW-0004">4Fe-4S</keyword>
<dbReference type="GO" id="GO:0016020">
    <property type="term" value="C:membrane"/>
    <property type="evidence" value="ECO:0007669"/>
    <property type="project" value="InterPro"/>
</dbReference>
<dbReference type="PANTHER" id="PTHR24421:SF62">
    <property type="entry name" value="SENSORY TRANSDUCTION HISTIDINE KINASE"/>
    <property type="match status" value="1"/>
</dbReference>
<keyword evidence="13" id="KW-0411">Iron-sulfur</keyword>
<evidence type="ECO:0000256" key="9">
    <source>
        <dbReference type="ARBA" id="ARBA00022723"/>
    </source>
</evidence>
<keyword evidence="11" id="KW-0408">Iron</keyword>
<dbReference type="InterPro" id="IPR003594">
    <property type="entry name" value="HATPase_dom"/>
</dbReference>
<dbReference type="GO" id="GO:0005737">
    <property type="term" value="C:cytoplasm"/>
    <property type="evidence" value="ECO:0007669"/>
    <property type="project" value="UniProtKB-SubCell"/>
</dbReference>
<keyword evidence="12" id="KW-0902">Two-component regulatory system</keyword>
<comment type="cofactor">
    <cofactor evidence="2">
        <name>[4Fe-4S] cluster</name>
        <dbReference type="ChEBI" id="CHEBI:49883"/>
    </cofactor>
</comment>
<evidence type="ECO:0000256" key="12">
    <source>
        <dbReference type="ARBA" id="ARBA00023012"/>
    </source>
</evidence>